<dbReference type="InterPro" id="IPR036047">
    <property type="entry name" value="F-box-like_dom_sf"/>
</dbReference>
<comment type="caution">
    <text evidence="2">The sequence shown here is derived from an EMBL/GenBank/DDBJ whole genome shotgun (WGS) entry which is preliminary data.</text>
</comment>
<dbReference type="InterPro" id="IPR001810">
    <property type="entry name" value="F-box_dom"/>
</dbReference>
<protein>
    <recommendedName>
        <fullName evidence="1">F-box domain-containing protein</fullName>
    </recommendedName>
</protein>
<keyword evidence="3" id="KW-1185">Reference proteome</keyword>
<gene>
    <name evidence="2" type="ORF">J1N35_034943</name>
</gene>
<evidence type="ECO:0000313" key="3">
    <source>
        <dbReference type="Proteomes" id="UP000828251"/>
    </source>
</evidence>
<dbReference type="SUPFAM" id="SSF81383">
    <property type="entry name" value="F-box domain"/>
    <property type="match status" value="1"/>
</dbReference>
<dbReference type="CDD" id="cd22109">
    <property type="entry name" value="F-box_FBXO41"/>
    <property type="match status" value="1"/>
</dbReference>
<accession>A0A9D3UT35</accession>
<reference evidence="2 3" key="1">
    <citation type="journal article" date="2021" name="Plant Biotechnol. J.">
        <title>Multi-omics assisted identification of the key and species-specific regulatory components of drought-tolerant mechanisms in Gossypium stocksii.</title>
        <authorList>
            <person name="Yu D."/>
            <person name="Ke L."/>
            <person name="Zhang D."/>
            <person name="Wu Y."/>
            <person name="Sun Y."/>
            <person name="Mei J."/>
            <person name="Sun J."/>
            <person name="Sun Y."/>
        </authorList>
    </citation>
    <scope>NUCLEOTIDE SEQUENCE [LARGE SCALE GENOMIC DNA]</scope>
    <source>
        <strain evidence="3">cv. E1</strain>
        <tissue evidence="2">Leaf</tissue>
    </source>
</reference>
<dbReference type="AlphaFoldDB" id="A0A9D3UT35"/>
<dbReference type="PROSITE" id="PS50181">
    <property type="entry name" value="FBOX"/>
    <property type="match status" value="1"/>
</dbReference>
<sequence>MKEGFLANADDIGENIVNDGDEEAPASVTVAPDRFAFSLNRALNSRRQRDETFLLFEEMSAAMRCGGNWVDAKWLPLVGCSRPSQGETSASASTAVEDSYYHDSHHKRAKVYTVYHESTSYALVPREYNNNQCSSISSNKGVFYHNFMLNSGNDGHRFDGNGGKDEENQGDLRAEDSEIRMDLTDDLLHMVFSFLDHRNLCNSAMVCRQWRSASAHEDFWKCLNFENRSISLEKFEDMCQRYPNATEVNLSGTPIIHLLVMKAVYSLQNLEALTLGKG</sequence>
<proteinExistence type="predicted"/>
<dbReference type="EMBL" id="JAIQCV010000010">
    <property type="protein sequence ID" value="KAH1056878.1"/>
    <property type="molecule type" value="Genomic_DNA"/>
</dbReference>
<dbReference type="InterPro" id="IPR055312">
    <property type="entry name" value="FBL15-like"/>
</dbReference>
<dbReference type="Proteomes" id="UP000828251">
    <property type="component" value="Unassembled WGS sequence"/>
</dbReference>
<dbReference type="Pfam" id="PF12937">
    <property type="entry name" value="F-box-like"/>
    <property type="match status" value="1"/>
</dbReference>
<dbReference type="Gene3D" id="3.80.10.10">
    <property type="entry name" value="Ribonuclease Inhibitor"/>
    <property type="match status" value="1"/>
</dbReference>
<dbReference type="PANTHER" id="PTHR34709:SF57">
    <property type="entry name" value="F-BOX DOMAIN-CONTAINING PROTEIN"/>
    <property type="match status" value="1"/>
</dbReference>
<dbReference type="PANTHER" id="PTHR34709">
    <property type="entry name" value="OS10G0396666 PROTEIN"/>
    <property type="match status" value="1"/>
</dbReference>
<dbReference type="InterPro" id="IPR032675">
    <property type="entry name" value="LRR_dom_sf"/>
</dbReference>
<evidence type="ECO:0000259" key="1">
    <source>
        <dbReference type="PROSITE" id="PS50181"/>
    </source>
</evidence>
<name>A0A9D3UT35_9ROSI</name>
<organism evidence="2 3">
    <name type="scientific">Gossypium stocksii</name>
    <dbReference type="NCBI Taxonomy" id="47602"/>
    <lineage>
        <taxon>Eukaryota</taxon>
        <taxon>Viridiplantae</taxon>
        <taxon>Streptophyta</taxon>
        <taxon>Embryophyta</taxon>
        <taxon>Tracheophyta</taxon>
        <taxon>Spermatophyta</taxon>
        <taxon>Magnoliopsida</taxon>
        <taxon>eudicotyledons</taxon>
        <taxon>Gunneridae</taxon>
        <taxon>Pentapetalae</taxon>
        <taxon>rosids</taxon>
        <taxon>malvids</taxon>
        <taxon>Malvales</taxon>
        <taxon>Malvaceae</taxon>
        <taxon>Malvoideae</taxon>
        <taxon>Gossypium</taxon>
    </lineage>
</organism>
<feature type="domain" description="F-box" evidence="1">
    <location>
        <begin position="177"/>
        <end position="223"/>
    </location>
</feature>
<dbReference type="OrthoDB" id="1746464at2759"/>
<evidence type="ECO:0000313" key="2">
    <source>
        <dbReference type="EMBL" id="KAH1056878.1"/>
    </source>
</evidence>
<dbReference type="SMART" id="SM00256">
    <property type="entry name" value="FBOX"/>
    <property type="match status" value="1"/>
</dbReference>